<dbReference type="CDD" id="cd06588">
    <property type="entry name" value="PhnB_like"/>
    <property type="match status" value="1"/>
</dbReference>
<evidence type="ECO:0000259" key="1">
    <source>
        <dbReference type="Pfam" id="PF06983"/>
    </source>
</evidence>
<dbReference type="InterPro" id="IPR009725">
    <property type="entry name" value="3_dmu_93_MTrfase"/>
</dbReference>
<accession>A0ABN2Z2G4</accession>
<dbReference type="PANTHER" id="PTHR33990:SF2">
    <property type="entry name" value="PHNB-LIKE DOMAIN-CONTAINING PROTEIN"/>
    <property type="match status" value="1"/>
</dbReference>
<gene>
    <name evidence="2" type="ORF">GCM10009727_30240</name>
</gene>
<dbReference type="InterPro" id="IPR028973">
    <property type="entry name" value="PhnB-like"/>
</dbReference>
<dbReference type="PIRSF" id="PIRSF021700">
    <property type="entry name" value="3_dmu_93_MTrfase"/>
    <property type="match status" value="1"/>
</dbReference>
<sequence length="181" mass="19447">MSSAAAPGLTEDKHHRPSGAVNMGKVSTCLWFDGQAEEAAAFYTSIVKNSRVIDTVPSPEGGPGEPGSAMLVRFELDGQQFAGLNGGPQFTFDEAVSVHILCDSQEEIDELWGKLTADGGEEGPCGWLKDKYGLSWQVDSRALFEMIISPDQKAAARATKAMFTMKKLDVQALQDAFDGKS</sequence>
<dbReference type="Proteomes" id="UP001501020">
    <property type="component" value="Unassembled WGS sequence"/>
</dbReference>
<dbReference type="Pfam" id="PF06983">
    <property type="entry name" value="3-dmu-9_3-mt"/>
    <property type="match status" value="1"/>
</dbReference>
<comment type="caution">
    <text evidence="2">The sequence shown here is derived from an EMBL/GenBank/DDBJ whole genome shotgun (WGS) entry which is preliminary data.</text>
</comment>
<dbReference type="InterPro" id="IPR029068">
    <property type="entry name" value="Glyas_Bleomycin-R_OHBP_Dase"/>
</dbReference>
<name>A0ABN2Z2G4_9ACTN</name>
<feature type="domain" description="PhnB-like" evidence="1">
    <location>
        <begin position="25"/>
        <end position="138"/>
    </location>
</feature>
<reference evidence="2 3" key="1">
    <citation type="journal article" date="2019" name="Int. J. Syst. Evol. Microbiol.">
        <title>The Global Catalogue of Microorganisms (GCM) 10K type strain sequencing project: providing services to taxonomists for standard genome sequencing and annotation.</title>
        <authorList>
            <consortium name="The Broad Institute Genomics Platform"/>
            <consortium name="The Broad Institute Genome Sequencing Center for Infectious Disease"/>
            <person name="Wu L."/>
            <person name="Ma J."/>
        </authorList>
    </citation>
    <scope>NUCLEOTIDE SEQUENCE [LARGE SCALE GENOMIC DNA]</scope>
    <source>
        <strain evidence="2 3">JCM 13850</strain>
    </source>
</reference>
<evidence type="ECO:0000313" key="2">
    <source>
        <dbReference type="EMBL" id="GAA2135765.1"/>
    </source>
</evidence>
<evidence type="ECO:0000313" key="3">
    <source>
        <dbReference type="Proteomes" id="UP001501020"/>
    </source>
</evidence>
<dbReference type="EMBL" id="BAAAMR010000022">
    <property type="protein sequence ID" value="GAA2135765.1"/>
    <property type="molecule type" value="Genomic_DNA"/>
</dbReference>
<protein>
    <submittedName>
        <fullName evidence="2">VOC family protein</fullName>
    </submittedName>
</protein>
<organism evidence="2 3">
    <name type="scientific">Actinomadura napierensis</name>
    <dbReference type="NCBI Taxonomy" id="267854"/>
    <lineage>
        <taxon>Bacteria</taxon>
        <taxon>Bacillati</taxon>
        <taxon>Actinomycetota</taxon>
        <taxon>Actinomycetes</taxon>
        <taxon>Streptosporangiales</taxon>
        <taxon>Thermomonosporaceae</taxon>
        <taxon>Actinomadura</taxon>
    </lineage>
</organism>
<dbReference type="PANTHER" id="PTHR33990">
    <property type="entry name" value="PROTEIN YJDN-RELATED"/>
    <property type="match status" value="1"/>
</dbReference>
<dbReference type="SUPFAM" id="SSF54593">
    <property type="entry name" value="Glyoxalase/Bleomycin resistance protein/Dihydroxybiphenyl dioxygenase"/>
    <property type="match status" value="1"/>
</dbReference>
<proteinExistence type="predicted"/>
<keyword evidence="3" id="KW-1185">Reference proteome</keyword>
<dbReference type="Gene3D" id="3.10.180.10">
    <property type="entry name" value="2,3-Dihydroxybiphenyl 1,2-Dioxygenase, domain 1"/>
    <property type="match status" value="1"/>
</dbReference>